<proteinExistence type="predicted"/>
<reference evidence="1 2" key="1">
    <citation type="submission" date="2019-10" db="EMBL/GenBank/DDBJ databases">
        <authorList>
            <person name="Dong K."/>
        </authorList>
    </citation>
    <scope>NUCLEOTIDE SEQUENCE [LARGE SCALE GENOMIC DNA]</scope>
    <source>
        <strain evidence="2">dk4302</strain>
    </source>
</reference>
<name>A0A5Q0QBK3_9SPHI</name>
<sequence>MIKVCIMAFVLLVTKNVYGQKLNLEEVRADFNKGVKDEALCKKHLESLESEANTPVERGYAAAFHMFMAKHTSNPFKKMNYFKAGRNKLEKEIKSSPNNVELRFIRLCIQYYIPKYLGYHDQVEGDKEYVMNNLYKMSDKATKDKIYKYLKGANMYNATELALLAR</sequence>
<accession>A0A5Q0QBK3</accession>
<keyword evidence="2" id="KW-1185">Reference proteome</keyword>
<dbReference type="AlphaFoldDB" id="A0A5Q0QBK3"/>
<protein>
    <submittedName>
        <fullName evidence="1">Uncharacterized protein</fullName>
    </submittedName>
</protein>
<dbReference type="EMBL" id="CP045652">
    <property type="protein sequence ID" value="QGA26251.1"/>
    <property type="molecule type" value="Genomic_DNA"/>
</dbReference>
<dbReference type="RefSeq" id="WP_153510917.1">
    <property type="nucleotide sequence ID" value="NZ_CP045652.1"/>
</dbReference>
<dbReference type="Proteomes" id="UP000326921">
    <property type="component" value="Chromosome"/>
</dbReference>
<evidence type="ECO:0000313" key="1">
    <source>
        <dbReference type="EMBL" id="QGA26251.1"/>
    </source>
</evidence>
<evidence type="ECO:0000313" key="2">
    <source>
        <dbReference type="Proteomes" id="UP000326921"/>
    </source>
</evidence>
<gene>
    <name evidence="1" type="ORF">GFH32_07890</name>
</gene>
<organism evidence="1 2">
    <name type="scientific">Sphingobacterium zhuxiongii</name>
    <dbReference type="NCBI Taxonomy" id="2662364"/>
    <lineage>
        <taxon>Bacteria</taxon>
        <taxon>Pseudomonadati</taxon>
        <taxon>Bacteroidota</taxon>
        <taxon>Sphingobacteriia</taxon>
        <taxon>Sphingobacteriales</taxon>
        <taxon>Sphingobacteriaceae</taxon>
        <taxon>Sphingobacterium</taxon>
    </lineage>
</organism>
<dbReference type="KEGG" id="sphe:GFH32_07890"/>